<dbReference type="InterPro" id="IPR018357">
    <property type="entry name" value="Hexapep_transf_CS"/>
</dbReference>
<organism evidence="3">
    <name type="scientific">mine drainage metagenome</name>
    <dbReference type="NCBI Taxonomy" id="410659"/>
    <lineage>
        <taxon>unclassified sequences</taxon>
        <taxon>metagenomes</taxon>
        <taxon>ecological metagenomes</taxon>
    </lineage>
</organism>
<dbReference type="InterPro" id="IPR011004">
    <property type="entry name" value="Trimer_LpxA-like_sf"/>
</dbReference>
<dbReference type="Pfam" id="PF17836">
    <property type="entry name" value="PglD_N"/>
    <property type="match status" value="1"/>
</dbReference>
<feature type="domain" description="PglD N-terminal" evidence="2">
    <location>
        <begin position="10"/>
        <end position="85"/>
    </location>
</feature>
<name>E6PNW4_9ZZZZ</name>
<evidence type="ECO:0000313" key="3">
    <source>
        <dbReference type="EMBL" id="CBH96616.1"/>
    </source>
</evidence>
<protein>
    <submittedName>
        <fullName evidence="3">Putative Trimeric LpxA-like enzyme</fullName>
    </submittedName>
</protein>
<dbReference type="InterPro" id="IPR020019">
    <property type="entry name" value="AcTrfase_PglD-like"/>
</dbReference>
<evidence type="ECO:0000256" key="1">
    <source>
        <dbReference type="ARBA" id="ARBA00022679"/>
    </source>
</evidence>
<gene>
    <name evidence="3" type="ORF">CARN2_2331</name>
</gene>
<dbReference type="CDD" id="cd03360">
    <property type="entry name" value="LbH_AT_putative"/>
    <property type="match status" value="1"/>
</dbReference>
<keyword evidence="1" id="KW-0808">Transferase</keyword>
<reference evidence="3" key="1">
    <citation type="submission" date="2009-10" db="EMBL/GenBank/DDBJ databases">
        <title>Diversity of trophic interactions inside an arsenic-rich microbial ecosystem.</title>
        <authorList>
            <person name="Bertin P.N."/>
            <person name="Heinrich-Salmeron A."/>
            <person name="Pelletier E."/>
            <person name="Goulhen-Chollet F."/>
            <person name="Arsene-Ploetze F."/>
            <person name="Gallien S."/>
            <person name="Calteau A."/>
            <person name="Vallenet D."/>
            <person name="Casiot C."/>
            <person name="Chane-Woon-Ming B."/>
            <person name="Giloteaux L."/>
            <person name="Barakat M."/>
            <person name="Bonnefoy V."/>
            <person name="Bruneel O."/>
            <person name="Chandler M."/>
            <person name="Cleiss J."/>
            <person name="Duran R."/>
            <person name="Elbaz-Poulichet F."/>
            <person name="Fonknechten N."/>
            <person name="Lauga B."/>
            <person name="Mornico D."/>
            <person name="Ortet P."/>
            <person name="Schaeffer C."/>
            <person name="Siguier P."/>
            <person name="Alexander Thil Smith A."/>
            <person name="Van Dorsselaer A."/>
            <person name="Weissenbach J."/>
            <person name="Medigue C."/>
            <person name="Le Paslier D."/>
        </authorList>
    </citation>
    <scope>NUCLEOTIDE SEQUENCE</scope>
</reference>
<sequence>MSAPSDKPLLIVFGAGGHGRVAADAALCSGAFRGVVASDRNPAAWGTALLPGVPVLAPEALAGLPTPLALHVAIGNNPVRRQETDQLRAGLPQATLSTIVHPHASVAVTARIAPGCLITAQCVIGPLAELGAGVIVNHGAVVDHDCRIAAWAHIAPGVKLGGAVRVGEAALVGAGSTVLRNLHVGRNATLGAGAVLLQDLPEGQAWAGVPARPLQGASA</sequence>
<dbReference type="PROSITE" id="PS00101">
    <property type="entry name" value="HEXAPEP_TRANSFERASES"/>
    <property type="match status" value="1"/>
</dbReference>
<dbReference type="AlphaFoldDB" id="E6PNW4"/>
<dbReference type="PANTHER" id="PTHR43300">
    <property type="entry name" value="ACETYLTRANSFERASE"/>
    <property type="match status" value="1"/>
</dbReference>
<dbReference type="GO" id="GO:0016740">
    <property type="term" value="F:transferase activity"/>
    <property type="evidence" value="ECO:0007669"/>
    <property type="project" value="UniProtKB-KW"/>
</dbReference>
<dbReference type="SUPFAM" id="SSF51161">
    <property type="entry name" value="Trimeric LpxA-like enzymes"/>
    <property type="match status" value="1"/>
</dbReference>
<dbReference type="InterPro" id="IPR050179">
    <property type="entry name" value="Trans_hexapeptide_repeat"/>
</dbReference>
<dbReference type="InterPro" id="IPR041561">
    <property type="entry name" value="PglD_N"/>
</dbReference>
<proteinExistence type="predicted"/>
<dbReference type="Gene3D" id="2.160.10.10">
    <property type="entry name" value="Hexapeptide repeat proteins"/>
    <property type="match status" value="1"/>
</dbReference>
<dbReference type="Gene3D" id="3.40.50.20">
    <property type="match status" value="1"/>
</dbReference>
<dbReference type="NCBIfam" id="TIGR03570">
    <property type="entry name" value="NeuD_NnaD"/>
    <property type="match status" value="1"/>
</dbReference>
<dbReference type="EMBL" id="CABM01000030">
    <property type="protein sequence ID" value="CBH96616.1"/>
    <property type="molecule type" value="Genomic_DNA"/>
</dbReference>
<evidence type="ECO:0000259" key="2">
    <source>
        <dbReference type="Pfam" id="PF17836"/>
    </source>
</evidence>
<comment type="caution">
    <text evidence="3">The sequence shown here is derived from an EMBL/GenBank/DDBJ whole genome shotgun (WGS) entry which is preliminary data.</text>
</comment>
<accession>E6PNW4</accession>
<dbReference type="PANTHER" id="PTHR43300:SF7">
    <property type="entry name" value="UDP-N-ACETYLBACILLOSAMINE N-ACETYLTRANSFERASE"/>
    <property type="match status" value="1"/>
</dbReference>